<gene>
    <name evidence="3" type="ORF">FHR33_004899</name>
</gene>
<keyword evidence="4" id="KW-1185">Reference proteome</keyword>
<feature type="region of interest" description="Disordered" evidence="1">
    <location>
        <begin position="1"/>
        <end position="23"/>
    </location>
</feature>
<evidence type="ECO:0000313" key="3">
    <source>
        <dbReference type="EMBL" id="MBB3729039.1"/>
    </source>
</evidence>
<evidence type="ECO:0000259" key="2">
    <source>
        <dbReference type="Pfam" id="PF21761"/>
    </source>
</evidence>
<protein>
    <recommendedName>
        <fullName evidence="2">NADPH-dependent reductive aminase-like C-terminal domain-containing protein</fullName>
    </recommendedName>
</protein>
<proteinExistence type="predicted"/>
<dbReference type="Pfam" id="PF21761">
    <property type="entry name" value="RedAm-like_C"/>
    <property type="match status" value="1"/>
</dbReference>
<accession>A0A7W5YSH4</accession>
<reference evidence="3 4" key="1">
    <citation type="submission" date="2020-08" db="EMBL/GenBank/DDBJ databases">
        <title>Sequencing the genomes of 1000 actinobacteria strains.</title>
        <authorList>
            <person name="Klenk H.-P."/>
        </authorList>
    </citation>
    <scope>NUCLEOTIDE SEQUENCE [LARGE SCALE GENOMIC DNA]</scope>
    <source>
        <strain evidence="3 4">DSM 44320</strain>
    </source>
</reference>
<evidence type="ECO:0000313" key="4">
    <source>
        <dbReference type="Proteomes" id="UP000579945"/>
    </source>
</evidence>
<dbReference type="Proteomes" id="UP000579945">
    <property type="component" value="Unassembled WGS sequence"/>
</dbReference>
<name>A0A7W5YSH4_9ACTN</name>
<dbReference type="InterPro" id="IPR048666">
    <property type="entry name" value="RedAm-like_C"/>
</dbReference>
<feature type="domain" description="NADPH-dependent reductive aminase-like C-terminal" evidence="2">
    <location>
        <begin position="2"/>
        <end position="78"/>
    </location>
</feature>
<dbReference type="EMBL" id="JACIBV010000001">
    <property type="protein sequence ID" value="MBB3729039.1"/>
    <property type="molecule type" value="Genomic_DNA"/>
</dbReference>
<sequence length="79" mass="8540">MVGQTLAAQAPAPDDRNYPGALGTTEMNLNALEHIAHTSVEQGVHSGQPRLMKEIAERGIAEGHGGDNYMAVFEILKRR</sequence>
<dbReference type="InterPro" id="IPR013328">
    <property type="entry name" value="6PGD_dom2"/>
</dbReference>
<evidence type="ECO:0000256" key="1">
    <source>
        <dbReference type="SAM" id="MobiDB-lite"/>
    </source>
</evidence>
<dbReference type="AlphaFoldDB" id="A0A7W5YSH4"/>
<dbReference type="Gene3D" id="1.10.1040.10">
    <property type="entry name" value="N-(1-d-carboxylethyl)-l-norvaline Dehydrogenase, domain 2"/>
    <property type="match status" value="1"/>
</dbReference>
<organism evidence="3 4">
    <name type="scientific">Nonomuraea dietziae</name>
    <dbReference type="NCBI Taxonomy" id="65515"/>
    <lineage>
        <taxon>Bacteria</taxon>
        <taxon>Bacillati</taxon>
        <taxon>Actinomycetota</taxon>
        <taxon>Actinomycetes</taxon>
        <taxon>Streptosporangiales</taxon>
        <taxon>Streptosporangiaceae</taxon>
        <taxon>Nonomuraea</taxon>
    </lineage>
</organism>
<comment type="caution">
    <text evidence="3">The sequence shown here is derived from an EMBL/GenBank/DDBJ whole genome shotgun (WGS) entry which is preliminary data.</text>
</comment>